<dbReference type="PANTHER" id="PTHR36115">
    <property type="entry name" value="PROLINE-RICH ANTIGEN HOMOLOG-RELATED"/>
    <property type="match status" value="1"/>
</dbReference>
<keyword evidence="3 6" id="KW-0812">Transmembrane</keyword>
<evidence type="ECO:0000313" key="9">
    <source>
        <dbReference type="Proteomes" id="UP000034961"/>
    </source>
</evidence>
<feature type="transmembrane region" description="Helical" evidence="6">
    <location>
        <begin position="289"/>
        <end position="310"/>
    </location>
</feature>
<comment type="caution">
    <text evidence="8">The sequence shown here is derived from an EMBL/GenBank/DDBJ whole genome shotgun (WGS) entry which is preliminary data.</text>
</comment>
<comment type="subcellular location">
    <subcellularLocation>
        <location evidence="1">Cell membrane</location>
        <topology evidence="1">Multi-pass membrane protein</topology>
    </subcellularLocation>
</comment>
<organism evidence="8 9">
    <name type="scientific">Candidatus Roizmanbacteria bacterium GW2011_GWA1_41_13</name>
    <dbReference type="NCBI Taxonomy" id="1618474"/>
    <lineage>
        <taxon>Bacteria</taxon>
        <taxon>Candidatus Roizmaniibacteriota</taxon>
    </lineage>
</organism>
<accession>A0A0G0V1B6</accession>
<dbReference type="Proteomes" id="UP000034961">
    <property type="component" value="Unassembled WGS sequence"/>
</dbReference>
<dbReference type="PANTHER" id="PTHR36115:SF10">
    <property type="entry name" value="RDD DOMAIN-CONTAINING PROTEIN"/>
    <property type="match status" value="1"/>
</dbReference>
<evidence type="ECO:0000256" key="5">
    <source>
        <dbReference type="ARBA" id="ARBA00023136"/>
    </source>
</evidence>
<proteinExistence type="predicted"/>
<name>A0A0G0V1B6_9BACT</name>
<feature type="transmembrane region" description="Helical" evidence="6">
    <location>
        <begin position="173"/>
        <end position="192"/>
    </location>
</feature>
<dbReference type="EMBL" id="LCAN01000004">
    <property type="protein sequence ID" value="KKR94704.1"/>
    <property type="molecule type" value="Genomic_DNA"/>
</dbReference>
<evidence type="ECO:0000313" key="8">
    <source>
        <dbReference type="EMBL" id="KKR94704.1"/>
    </source>
</evidence>
<keyword evidence="4 6" id="KW-1133">Transmembrane helix</keyword>
<keyword evidence="5 6" id="KW-0472">Membrane</keyword>
<gene>
    <name evidence="8" type="ORF">UU41_C0004G0004</name>
</gene>
<evidence type="ECO:0000259" key="7">
    <source>
        <dbReference type="Pfam" id="PF06271"/>
    </source>
</evidence>
<dbReference type="AlphaFoldDB" id="A0A0G0V1B6"/>
<reference evidence="8 9" key="1">
    <citation type="journal article" date="2015" name="Nature">
        <title>rRNA introns, odd ribosomes, and small enigmatic genomes across a large radiation of phyla.</title>
        <authorList>
            <person name="Brown C.T."/>
            <person name="Hug L.A."/>
            <person name="Thomas B.C."/>
            <person name="Sharon I."/>
            <person name="Castelle C.J."/>
            <person name="Singh A."/>
            <person name="Wilkins M.J."/>
            <person name="Williams K.H."/>
            <person name="Banfield J.F."/>
        </authorList>
    </citation>
    <scope>NUCLEOTIDE SEQUENCE [LARGE SCALE GENOMIC DNA]</scope>
</reference>
<dbReference type="InterPro" id="IPR051791">
    <property type="entry name" value="Pra-immunoreactive"/>
</dbReference>
<dbReference type="GO" id="GO:0005886">
    <property type="term" value="C:plasma membrane"/>
    <property type="evidence" value="ECO:0007669"/>
    <property type="project" value="UniProtKB-SubCell"/>
</dbReference>
<feature type="transmembrane region" description="Helical" evidence="6">
    <location>
        <begin position="118"/>
        <end position="137"/>
    </location>
</feature>
<evidence type="ECO:0000256" key="1">
    <source>
        <dbReference type="ARBA" id="ARBA00004651"/>
    </source>
</evidence>
<dbReference type="Pfam" id="PF06271">
    <property type="entry name" value="RDD"/>
    <property type="match status" value="1"/>
</dbReference>
<protein>
    <recommendedName>
        <fullName evidence="7">RDD domain-containing protein</fullName>
    </recommendedName>
</protein>
<feature type="transmembrane region" description="Helical" evidence="6">
    <location>
        <begin position="6"/>
        <end position="27"/>
    </location>
</feature>
<evidence type="ECO:0000256" key="4">
    <source>
        <dbReference type="ARBA" id="ARBA00022989"/>
    </source>
</evidence>
<feature type="transmembrane region" description="Helical" evidence="6">
    <location>
        <begin position="72"/>
        <end position="97"/>
    </location>
</feature>
<evidence type="ECO:0000256" key="3">
    <source>
        <dbReference type="ARBA" id="ARBA00022692"/>
    </source>
</evidence>
<evidence type="ECO:0000256" key="2">
    <source>
        <dbReference type="ARBA" id="ARBA00022475"/>
    </source>
</evidence>
<sequence>MLEFFIVWKFVSALITILVGAGLLVIIRKKTASYVKENRPAGFWVRAICLGTDLAVIDMLVSFLAYRGSFVAAGYIIILLTVSYFFFFWLFFAATPIMMLARIKILSKDGKALKIWQALVRLGMFVFLFVGWIPMLFDKKERKALHDMVSQTRVAYTEKEIKVEKGWLKNIRFIMLGLIIVLLIGLMVHGFGEKLTKYTESSQITFVDFNKDGLFDGLTIDVDEDGNSDVFKYDLDNDRVVDFTTFDTDKDGVAESIDTNNDGRIDGFDFDKDNVLDIPVTKGQFFIQLWNVLFGTWAAGFVALLVFAMVKENKLLPIEKNKR</sequence>
<dbReference type="InterPro" id="IPR010432">
    <property type="entry name" value="RDD"/>
</dbReference>
<feature type="transmembrane region" description="Helical" evidence="6">
    <location>
        <begin position="47"/>
        <end position="66"/>
    </location>
</feature>
<feature type="domain" description="RDD" evidence="7">
    <location>
        <begin position="41"/>
        <end position="150"/>
    </location>
</feature>
<keyword evidence="2" id="KW-1003">Cell membrane</keyword>
<evidence type="ECO:0000256" key="6">
    <source>
        <dbReference type="SAM" id="Phobius"/>
    </source>
</evidence>